<evidence type="ECO:0000256" key="5">
    <source>
        <dbReference type="ARBA" id="ARBA00022989"/>
    </source>
</evidence>
<dbReference type="EMBL" id="VCAU01000026">
    <property type="protein sequence ID" value="KAF9890496.1"/>
    <property type="molecule type" value="Genomic_DNA"/>
</dbReference>
<dbReference type="PROSITE" id="PS50850">
    <property type="entry name" value="MFS"/>
    <property type="match status" value="1"/>
</dbReference>
<reference evidence="11" key="1">
    <citation type="journal article" date="2019" name="Beilstein J. Org. Chem.">
        <title>Nanangenines: drimane sesquiterpenoids as the dominant metabolite cohort of a novel Australian fungus, Aspergillus nanangensis.</title>
        <authorList>
            <person name="Lacey H.J."/>
            <person name="Gilchrist C.L.M."/>
            <person name="Crombie A."/>
            <person name="Kalaitzis J.A."/>
            <person name="Vuong D."/>
            <person name="Rutledge P.J."/>
            <person name="Turner P."/>
            <person name="Pitt J.I."/>
            <person name="Lacey E."/>
            <person name="Chooi Y.H."/>
            <person name="Piggott A.M."/>
        </authorList>
    </citation>
    <scope>NUCLEOTIDE SEQUENCE</scope>
    <source>
        <strain evidence="11">MST-FP2251</strain>
    </source>
</reference>
<keyword evidence="4 9" id="KW-0812">Transmembrane</keyword>
<dbReference type="PRINTS" id="PR00171">
    <property type="entry name" value="SUGRTRNSPORT"/>
</dbReference>
<dbReference type="GO" id="GO:0005351">
    <property type="term" value="F:carbohydrate:proton symporter activity"/>
    <property type="evidence" value="ECO:0007669"/>
    <property type="project" value="TreeGrafter"/>
</dbReference>
<dbReference type="Proteomes" id="UP001194746">
    <property type="component" value="Unassembled WGS sequence"/>
</dbReference>
<proteinExistence type="inferred from homology"/>
<keyword evidence="12" id="KW-1185">Reference proteome</keyword>
<keyword evidence="3 7" id="KW-0813">Transport</keyword>
<dbReference type="PANTHER" id="PTHR48022">
    <property type="entry name" value="PLASTIDIC GLUCOSE TRANSPORTER 4"/>
    <property type="match status" value="1"/>
</dbReference>
<feature type="transmembrane region" description="Helical" evidence="9">
    <location>
        <begin position="357"/>
        <end position="379"/>
    </location>
</feature>
<feature type="transmembrane region" description="Helical" evidence="9">
    <location>
        <begin position="7"/>
        <end position="25"/>
    </location>
</feature>
<dbReference type="Gene3D" id="1.20.1250.20">
    <property type="entry name" value="MFS general substrate transporter like domains"/>
    <property type="match status" value="1"/>
</dbReference>
<dbReference type="InterPro" id="IPR003663">
    <property type="entry name" value="Sugar/inositol_transpt"/>
</dbReference>
<evidence type="ECO:0000256" key="3">
    <source>
        <dbReference type="ARBA" id="ARBA00022448"/>
    </source>
</evidence>
<name>A0AAD4CPX9_ASPNN</name>
<dbReference type="GO" id="GO:0016020">
    <property type="term" value="C:membrane"/>
    <property type="evidence" value="ECO:0007669"/>
    <property type="project" value="UniProtKB-SubCell"/>
</dbReference>
<feature type="domain" description="Major facilitator superfamily (MFS) profile" evidence="10">
    <location>
        <begin position="12"/>
        <end position="444"/>
    </location>
</feature>
<dbReference type="InterPro" id="IPR005828">
    <property type="entry name" value="MFS_sugar_transport-like"/>
</dbReference>
<dbReference type="InterPro" id="IPR005829">
    <property type="entry name" value="Sugar_transporter_CS"/>
</dbReference>
<reference evidence="11" key="2">
    <citation type="submission" date="2020-02" db="EMBL/GenBank/DDBJ databases">
        <authorList>
            <person name="Gilchrist C.L.M."/>
            <person name="Chooi Y.-H."/>
        </authorList>
    </citation>
    <scope>NUCLEOTIDE SEQUENCE</scope>
    <source>
        <strain evidence="11">MST-FP2251</strain>
    </source>
</reference>
<accession>A0AAD4CPX9</accession>
<comment type="caution">
    <text evidence="11">The sequence shown here is derived from an EMBL/GenBank/DDBJ whole genome shotgun (WGS) entry which is preliminary data.</text>
</comment>
<dbReference type="SUPFAM" id="SSF103473">
    <property type="entry name" value="MFS general substrate transporter"/>
    <property type="match status" value="1"/>
</dbReference>
<feature type="transmembrane region" description="Helical" evidence="9">
    <location>
        <begin position="259"/>
        <end position="285"/>
    </location>
</feature>
<evidence type="ECO:0000256" key="8">
    <source>
        <dbReference type="SAM" id="MobiDB-lite"/>
    </source>
</evidence>
<protein>
    <recommendedName>
        <fullName evidence="10">Major facilitator superfamily (MFS) profile domain-containing protein</fullName>
    </recommendedName>
</protein>
<comment type="subcellular location">
    <subcellularLocation>
        <location evidence="1">Membrane</location>
        <topology evidence="1">Multi-pass membrane protein</topology>
    </subcellularLocation>
</comment>
<comment type="similarity">
    <text evidence="2 7">Belongs to the major facilitator superfamily. Sugar transporter (TC 2.A.1.1) family.</text>
</comment>
<evidence type="ECO:0000313" key="12">
    <source>
        <dbReference type="Proteomes" id="UP001194746"/>
    </source>
</evidence>
<evidence type="ECO:0000259" key="10">
    <source>
        <dbReference type="PROSITE" id="PS50850"/>
    </source>
</evidence>
<dbReference type="InterPro" id="IPR020846">
    <property type="entry name" value="MFS_dom"/>
</dbReference>
<dbReference type="Pfam" id="PF00083">
    <property type="entry name" value="Sugar_tr"/>
    <property type="match status" value="1"/>
</dbReference>
<organism evidence="11 12">
    <name type="scientific">Aspergillus nanangensis</name>
    <dbReference type="NCBI Taxonomy" id="2582783"/>
    <lineage>
        <taxon>Eukaryota</taxon>
        <taxon>Fungi</taxon>
        <taxon>Dikarya</taxon>
        <taxon>Ascomycota</taxon>
        <taxon>Pezizomycotina</taxon>
        <taxon>Eurotiomycetes</taxon>
        <taxon>Eurotiomycetidae</taxon>
        <taxon>Eurotiales</taxon>
        <taxon>Aspergillaceae</taxon>
        <taxon>Aspergillus</taxon>
        <taxon>Aspergillus subgen. Circumdati</taxon>
    </lineage>
</organism>
<dbReference type="FunFam" id="1.20.1250.20:FF:000134">
    <property type="entry name" value="MFS sugar transporter protein"/>
    <property type="match status" value="1"/>
</dbReference>
<feature type="region of interest" description="Disordered" evidence="8">
    <location>
        <begin position="485"/>
        <end position="509"/>
    </location>
</feature>
<feature type="transmembrane region" description="Helical" evidence="9">
    <location>
        <begin position="80"/>
        <end position="100"/>
    </location>
</feature>
<keyword evidence="6 9" id="KW-0472">Membrane</keyword>
<evidence type="ECO:0000256" key="7">
    <source>
        <dbReference type="RuleBase" id="RU003346"/>
    </source>
</evidence>
<feature type="transmembrane region" description="Helical" evidence="9">
    <location>
        <begin position="53"/>
        <end position="73"/>
    </location>
</feature>
<feature type="transmembrane region" description="Helical" evidence="9">
    <location>
        <begin position="421"/>
        <end position="440"/>
    </location>
</feature>
<dbReference type="InterPro" id="IPR050360">
    <property type="entry name" value="MFS_Sugar_Transporters"/>
</dbReference>
<gene>
    <name evidence="11" type="ORF">FE257_005901</name>
</gene>
<sequence length="509" mass="55309">MPLRGRLLMAGVTAACGMGFLLFGYDQGVLGGVINSRTFVHQFNHPTATMQGIITGMYDVGCLLGSIATFLFSEPIGRKNSMYVGAAFALVGTIIQTSAYTSGHLIAGRVVTGVGIGIKTAIVPTWQAEVSPANRRGPLVTVQAACIVAGFALSNWVCLGASYATSSLQWRFPIAFQVIFPLYTLATVPFLVESPRWLANHKGLDECTAVIARLNDAPLDDPGVLAVRHEIEAALEEEKSSVSWYTIFTNSGEQNFRRLCLGVVGLYMQQLTGVNSIGYYLPVIFEQYLGFTSEMSLILAAVGATQYIAFAFAPIWFIERIGRRNCMLWGALALTICSVLIGIGLKLNTTASLSMAVAFYFLFYDAFGMSYLNVPWLYAPEINSLKMRVKGGAAASASNWLFNGIVVTVTPMGLDNLGWKFYMIFVAFNLSFIPIVYFCYPETKGLSLEKIDHIFIGGDASGFRCLTQGVRESVEAAKAPRDIPGDIEQMTESDADNKSTGTYAYAEHA</sequence>
<evidence type="ECO:0000256" key="2">
    <source>
        <dbReference type="ARBA" id="ARBA00010992"/>
    </source>
</evidence>
<dbReference type="PANTHER" id="PTHR48022:SF28">
    <property type="entry name" value="MAJOR FACILITATOR SUPERFAMILY (MFS) PROFILE DOMAIN-CONTAINING PROTEIN-RELATED"/>
    <property type="match status" value="1"/>
</dbReference>
<feature type="transmembrane region" description="Helical" evidence="9">
    <location>
        <begin position="391"/>
        <end position="409"/>
    </location>
</feature>
<dbReference type="PROSITE" id="PS00216">
    <property type="entry name" value="SUGAR_TRANSPORT_1"/>
    <property type="match status" value="1"/>
</dbReference>
<feature type="transmembrane region" description="Helical" evidence="9">
    <location>
        <begin position="297"/>
        <end position="318"/>
    </location>
</feature>
<keyword evidence="5 9" id="KW-1133">Transmembrane helix</keyword>
<feature type="transmembrane region" description="Helical" evidence="9">
    <location>
        <begin position="106"/>
        <end position="126"/>
    </location>
</feature>
<dbReference type="AlphaFoldDB" id="A0AAD4CPX9"/>
<evidence type="ECO:0000313" key="11">
    <source>
        <dbReference type="EMBL" id="KAF9890496.1"/>
    </source>
</evidence>
<dbReference type="NCBIfam" id="TIGR00879">
    <property type="entry name" value="SP"/>
    <property type="match status" value="1"/>
</dbReference>
<dbReference type="InterPro" id="IPR036259">
    <property type="entry name" value="MFS_trans_sf"/>
</dbReference>
<evidence type="ECO:0000256" key="1">
    <source>
        <dbReference type="ARBA" id="ARBA00004141"/>
    </source>
</evidence>
<feature type="transmembrane region" description="Helical" evidence="9">
    <location>
        <begin position="325"/>
        <end position="345"/>
    </location>
</feature>
<evidence type="ECO:0000256" key="9">
    <source>
        <dbReference type="SAM" id="Phobius"/>
    </source>
</evidence>
<feature type="transmembrane region" description="Helical" evidence="9">
    <location>
        <begin position="138"/>
        <end position="164"/>
    </location>
</feature>
<evidence type="ECO:0000256" key="6">
    <source>
        <dbReference type="ARBA" id="ARBA00023136"/>
    </source>
</evidence>
<evidence type="ECO:0000256" key="4">
    <source>
        <dbReference type="ARBA" id="ARBA00022692"/>
    </source>
</evidence>
<feature type="transmembrane region" description="Helical" evidence="9">
    <location>
        <begin position="170"/>
        <end position="192"/>
    </location>
</feature>